<proteinExistence type="predicted"/>
<sequence>MPRVQFKAISPSMSSEDVALMLGEPREWSLMGQESSDRVMHRLHEDENNPPDEFYVSRGGSAAKAAGRLLCTPVNVETVSFELVAATQGKIRVTLKMESG</sequence>
<name>A0ABP0R7S6_9DINO</name>
<evidence type="ECO:0000313" key="2">
    <source>
        <dbReference type="Proteomes" id="UP001642464"/>
    </source>
</evidence>
<gene>
    <name evidence="1" type="ORF">SCF082_LOCUS45360</name>
</gene>
<feature type="non-terminal residue" evidence="1">
    <location>
        <position position="100"/>
    </location>
</feature>
<reference evidence="1 2" key="1">
    <citation type="submission" date="2024-02" db="EMBL/GenBank/DDBJ databases">
        <authorList>
            <person name="Chen Y."/>
            <person name="Shah S."/>
            <person name="Dougan E. K."/>
            <person name="Thang M."/>
            <person name="Chan C."/>
        </authorList>
    </citation>
    <scope>NUCLEOTIDE SEQUENCE [LARGE SCALE GENOMIC DNA]</scope>
</reference>
<keyword evidence="2" id="KW-1185">Reference proteome</keyword>
<comment type="caution">
    <text evidence="1">The sequence shown here is derived from an EMBL/GenBank/DDBJ whole genome shotgun (WGS) entry which is preliminary data.</text>
</comment>
<dbReference type="EMBL" id="CAXAMM010040985">
    <property type="protein sequence ID" value="CAK9096633.1"/>
    <property type="molecule type" value="Genomic_DNA"/>
</dbReference>
<accession>A0ABP0R7S6</accession>
<dbReference type="Proteomes" id="UP001642464">
    <property type="component" value="Unassembled WGS sequence"/>
</dbReference>
<protein>
    <submittedName>
        <fullName evidence="1">Uncharacterized protein</fullName>
    </submittedName>
</protein>
<evidence type="ECO:0000313" key="1">
    <source>
        <dbReference type="EMBL" id="CAK9096633.1"/>
    </source>
</evidence>
<organism evidence="1 2">
    <name type="scientific">Durusdinium trenchii</name>
    <dbReference type="NCBI Taxonomy" id="1381693"/>
    <lineage>
        <taxon>Eukaryota</taxon>
        <taxon>Sar</taxon>
        <taxon>Alveolata</taxon>
        <taxon>Dinophyceae</taxon>
        <taxon>Suessiales</taxon>
        <taxon>Symbiodiniaceae</taxon>
        <taxon>Durusdinium</taxon>
    </lineage>
</organism>